<reference evidence="1 2" key="1">
    <citation type="journal article" date="2013" name="Genome Announc.">
        <title>Genome Sequence of Plesiomonas shigelloides Strain 302-73 (Serotype O1).</title>
        <authorList>
            <person name="Pique N."/>
            <person name="Aquilini E."/>
            <person name="Alioto T."/>
            <person name="Minana-Galbis D."/>
            <person name="Tomas J.M."/>
        </authorList>
    </citation>
    <scope>NUCLEOTIDE SEQUENCE [LARGE SCALE GENOMIC DNA]</scope>
    <source>
        <strain evidence="1 2">302-73</strain>
    </source>
</reference>
<dbReference type="EMBL" id="AQQO01000020">
    <property type="protein sequence ID" value="EON90439.1"/>
    <property type="molecule type" value="Genomic_DNA"/>
</dbReference>
<comment type="caution">
    <text evidence="1">The sequence shown here is derived from an EMBL/GenBank/DDBJ whole genome shotgun (WGS) entry which is preliminary data.</text>
</comment>
<dbReference type="Proteomes" id="UP000014012">
    <property type="component" value="Unassembled WGS sequence"/>
</dbReference>
<sequence length="100" mass="11397">MYRQRQKQVDRLKTFLVTTGKHESSDEGIRRVENRLHAEEVNLSGAVIQQQGLLLDEPLERSIELDAEGARWLPPLKRSGKRTGEEMCGRLAERAVCVVL</sequence>
<gene>
    <name evidence="1" type="ORF">PLESHI_00460</name>
</gene>
<organism evidence="1 2">
    <name type="scientific">Plesiomonas shigelloides 302-73</name>
    <dbReference type="NCBI Taxonomy" id="1315976"/>
    <lineage>
        <taxon>Bacteria</taxon>
        <taxon>Pseudomonadati</taxon>
        <taxon>Pseudomonadota</taxon>
        <taxon>Gammaproteobacteria</taxon>
        <taxon>Enterobacterales</taxon>
        <taxon>Enterobacteriaceae</taxon>
        <taxon>Plesiomonas</taxon>
    </lineage>
</organism>
<evidence type="ECO:0000313" key="2">
    <source>
        <dbReference type="Proteomes" id="UP000014012"/>
    </source>
</evidence>
<dbReference type="AlphaFoldDB" id="R8AVS4"/>
<keyword evidence="2" id="KW-1185">Reference proteome</keyword>
<accession>R8AVS4</accession>
<proteinExistence type="predicted"/>
<evidence type="ECO:0000313" key="1">
    <source>
        <dbReference type="EMBL" id="EON90439.1"/>
    </source>
</evidence>
<dbReference type="HOGENOM" id="CLU_2303348_0_0_6"/>
<protein>
    <submittedName>
        <fullName evidence="1">Uncharacterized protein</fullName>
    </submittedName>
</protein>
<name>R8AVS4_PLESH</name>